<reference evidence="7 8" key="1">
    <citation type="journal article" date="2016" name="Nat. Commun.">
        <title>Thousands of microbial genomes shed light on interconnected biogeochemical processes in an aquifer system.</title>
        <authorList>
            <person name="Anantharaman K."/>
            <person name="Brown C.T."/>
            <person name="Hug L.A."/>
            <person name="Sharon I."/>
            <person name="Castelle C.J."/>
            <person name="Probst A.J."/>
            <person name="Thomas B.C."/>
            <person name="Singh A."/>
            <person name="Wilkins M.J."/>
            <person name="Karaoz U."/>
            <person name="Brodie E.L."/>
            <person name="Williams K.H."/>
            <person name="Hubbard S.S."/>
            <person name="Banfield J.F."/>
        </authorList>
    </citation>
    <scope>NUCLEOTIDE SEQUENCE [LARGE SCALE GENOMIC DNA]</scope>
</reference>
<evidence type="ECO:0000313" key="8">
    <source>
        <dbReference type="Proteomes" id="UP000178647"/>
    </source>
</evidence>
<sequence>MKSVFKKNKILVVIVVGILLVLSLNFFQKTVKGFFYATSAPVQKSLEQTGSNATDFFSGVFRSKELKKENEELELNIQILLAENASLKEIQEENQVLRGALEIGLQKDFRLALAEITSQDIGQGSILINQGSKDGLNKGMPVITQQKVLLGRITEIYEDFSRVALISSKESSFDAEVLDRGASGVVKGKSSQLLTLDLVVQDKEIKEGDVVVSASLGGIYPKGLLVGLVQEVKRSDTDPFYQIAVVPFFDLQRTNSVLIILDF</sequence>
<dbReference type="InterPro" id="IPR007221">
    <property type="entry name" value="MreC"/>
</dbReference>
<dbReference type="Pfam" id="PF04085">
    <property type="entry name" value="MreC"/>
    <property type="match status" value="1"/>
</dbReference>
<evidence type="ECO:0000256" key="2">
    <source>
        <dbReference type="ARBA" id="ARBA00013855"/>
    </source>
</evidence>
<dbReference type="InterPro" id="IPR042177">
    <property type="entry name" value="Cell/Rod_1"/>
</dbReference>
<dbReference type="Gene3D" id="2.40.10.350">
    <property type="entry name" value="Rod shape-determining protein MreC, domain 2"/>
    <property type="match status" value="1"/>
</dbReference>
<gene>
    <name evidence="7" type="ORF">A2896_01970</name>
</gene>
<dbReference type="GO" id="GO:0008360">
    <property type="term" value="P:regulation of cell shape"/>
    <property type="evidence" value="ECO:0007669"/>
    <property type="project" value="UniProtKB-KW"/>
</dbReference>
<protein>
    <recommendedName>
        <fullName evidence="2">Cell shape-determining protein MreC</fullName>
    </recommendedName>
    <alternativeName>
        <fullName evidence="4">Cell shape protein MreC</fullName>
    </alternativeName>
</protein>
<dbReference type="AlphaFoldDB" id="A0A1G2EFD3"/>
<evidence type="ECO:0000256" key="1">
    <source>
        <dbReference type="ARBA" id="ARBA00009369"/>
    </source>
</evidence>
<dbReference type="InterPro" id="IPR042175">
    <property type="entry name" value="Cell/Rod_MreC_2"/>
</dbReference>
<dbReference type="Proteomes" id="UP000178647">
    <property type="component" value="Unassembled WGS sequence"/>
</dbReference>
<comment type="similarity">
    <text evidence="1">Belongs to the MreC family.</text>
</comment>
<keyword evidence="3" id="KW-0133">Cell shape</keyword>
<name>A0A1G2EFD3_9BACT</name>
<evidence type="ECO:0000256" key="5">
    <source>
        <dbReference type="SAM" id="Coils"/>
    </source>
</evidence>
<dbReference type="STRING" id="1801672.A2896_01970"/>
<evidence type="ECO:0000259" key="6">
    <source>
        <dbReference type="Pfam" id="PF04085"/>
    </source>
</evidence>
<organism evidence="7 8">
    <name type="scientific">Candidatus Nealsonbacteria bacterium RIFCSPLOWO2_01_FULL_43_32</name>
    <dbReference type="NCBI Taxonomy" id="1801672"/>
    <lineage>
        <taxon>Bacteria</taxon>
        <taxon>Candidatus Nealsoniibacteriota</taxon>
    </lineage>
</organism>
<feature type="coiled-coil region" evidence="5">
    <location>
        <begin position="63"/>
        <end position="90"/>
    </location>
</feature>
<dbReference type="PANTHER" id="PTHR34138:SF1">
    <property type="entry name" value="CELL SHAPE-DETERMINING PROTEIN MREC"/>
    <property type="match status" value="1"/>
</dbReference>
<comment type="caution">
    <text evidence="7">The sequence shown here is derived from an EMBL/GenBank/DDBJ whole genome shotgun (WGS) entry which is preliminary data.</text>
</comment>
<feature type="domain" description="Rod shape-determining protein MreC beta-barrel core" evidence="6">
    <location>
        <begin position="122"/>
        <end position="260"/>
    </location>
</feature>
<dbReference type="Gene3D" id="2.40.10.340">
    <property type="entry name" value="Rod shape-determining protein MreC, domain 1"/>
    <property type="match status" value="1"/>
</dbReference>
<proteinExistence type="inferred from homology"/>
<evidence type="ECO:0000256" key="4">
    <source>
        <dbReference type="ARBA" id="ARBA00032089"/>
    </source>
</evidence>
<evidence type="ECO:0000313" key="7">
    <source>
        <dbReference type="EMBL" id="OGZ24503.1"/>
    </source>
</evidence>
<keyword evidence="5" id="KW-0175">Coiled coil</keyword>
<dbReference type="NCBIfam" id="TIGR00219">
    <property type="entry name" value="mreC"/>
    <property type="match status" value="1"/>
</dbReference>
<dbReference type="InterPro" id="IPR055342">
    <property type="entry name" value="MreC_beta-barrel_core"/>
</dbReference>
<evidence type="ECO:0000256" key="3">
    <source>
        <dbReference type="ARBA" id="ARBA00022960"/>
    </source>
</evidence>
<accession>A0A1G2EFD3</accession>
<dbReference type="PIRSF" id="PIRSF038471">
    <property type="entry name" value="MreC"/>
    <property type="match status" value="1"/>
</dbReference>
<dbReference type="PANTHER" id="PTHR34138">
    <property type="entry name" value="CELL SHAPE-DETERMINING PROTEIN MREC"/>
    <property type="match status" value="1"/>
</dbReference>
<dbReference type="GO" id="GO:0005886">
    <property type="term" value="C:plasma membrane"/>
    <property type="evidence" value="ECO:0007669"/>
    <property type="project" value="TreeGrafter"/>
</dbReference>
<dbReference type="EMBL" id="MHMH01000009">
    <property type="protein sequence ID" value="OGZ24503.1"/>
    <property type="molecule type" value="Genomic_DNA"/>
</dbReference>